<dbReference type="EMBL" id="VIWO01000004">
    <property type="protein sequence ID" value="TWF40517.1"/>
    <property type="molecule type" value="Genomic_DNA"/>
</dbReference>
<dbReference type="AlphaFoldDB" id="A0A561PQW5"/>
<name>A0A561PQW5_9BACT</name>
<proteinExistence type="predicted"/>
<keyword evidence="2" id="KW-1185">Reference proteome</keyword>
<protein>
    <submittedName>
        <fullName evidence="1">Uncharacterized protein</fullName>
    </submittedName>
</protein>
<sequence>MKKQQAKKMTLGAVKVAKLNGNAQGQKIPTTTVFTTTTHYTFDC</sequence>
<accession>A0A561PQW5</accession>
<organism evidence="1 2">
    <name type="scientific">Chitinophaga polysaccharea</name>
    <dbReference type="NCBI Taxonomy" id="1293035"/>
    <lineage>
        <taxon>Bacteria</taxon>
        <taxon>Pseudomonadati</taxon>
        <taxon>Bacteroidota</taxon>
        <taxon>Chitinophagia</taxon>
        <taxon>Chitinophagales</taxon>
        <taxon>Chitinophagaceae</taxon>
        <taxon>Chitinophaga</taxon>
    </lineage>
</organism>
<evidence type="ECO:0000313" key="2">
    <source>
        <dbReference type="Proteomes" id="UP000320811"/>
    </source>
</evidence>
<dbReference type="RefSeq" id="WP_262713396.1">
    <property type="nucleotide sequence ID" value="NZ_VIWO01000004.1"/>
</dbReference>
<evidence type="ECO:0000313" key="1">
    <source>
        <dbReference type="EMBL" id="TWF40517.1"/>
    </source>
</evidence>
<comment type="caution">
    <text evidence="1">The sequence shown here is derived from an EMBL/GenBank/DDBJ whole genome shotgun (WGS) entry which is preliminary data.</text>
</comment>
<reference evidence="1 2" key="1">
    <citation type="submission" date="2019-06" db="EMBL/GenBank/DDBJ databases">
        <title>Sorghum-associated microbial communities from plants grown in Nebraska, USA.</title>
        <authorList>
            <person name="Schachtman D."/>
        </authorList>
    </citation>
    <scope>NUCLEOTIDE SEQUENCE [LARGE SCALE GENOMIC DNA]</scope>
    <source>
        <strain evidence="1 2">1209</strain>
    </source>
</reference>
<gene>
    <name evidence="1" type="ORF">FHW36_104199</name>
</gene>
<dbReference type="Proteomes" id="UP000320811">
    <property type="component" value="Unassembled WGS sequence"/>
</dbReference>